<dbReference type="InterPro" id="IPR050393">
    <property type="entry name" value="MFP_Efflux_Pump"/>
</dbReference>
<dbReference type="Pfam" id="PF25917">
    <property type="entry name" value="BSH_RND"/>
    <property type="match status" value="1"/>
</dbReference>
<gene>
    <name evidence="2" type="ORF">MNB_SV-6-15</name>
</gene>
<dbReference type="AlphaFoldDB" id="A0A1W1BHQ9"/>
<accession>A0A1W1BHQ9</accession>
<dbReference type="PANTHER" id="PTHR30367">
    <property type="entry name" value="P-HYDROXYBENZOIC ACID EFFLUX PUMP SUBUNIT AAEA-RELATED"/>
    <property type="match status" value="1"/>
</dbReference>
<dbReference type="Gene3D" id="2.40.30.170">
    <property type="match status" value="1"/>
</dbReference>
<organism evidence="2">
    <name type="scientific">hydrothermal vent metagenome</name>
    <dbReference type="NCBI Taxonomy" id="652676"/>
    <lineage>
        <taxon>unclassified sequences</taxon>
        <taxon>metagenomes</taxon>
        <taxon>ecological metagenomes</taxon>
    </lineage>
</organism>
<dbReference type="InterPro" id="IPR058625">
    <property type="entry name" value="MdtA-like_BSH"/>
</dbReference>
<sequence>MIGAMLAGMAYFHPGSRSARIYYITTQIVSNVRGKVIEVPVTPNAPIKKGEILFKIDPTPYQSVVDDLNAQLKFAEQRLKDTKQLAQSAGGSKFDIYNWEKEVASLKAKLVKAEFDLNSTIVKAPSNGYVTHVRVRAGQMAVPIPALPVMTFVNTDTATLIAGFSQEPIQNIKRGDPAEAVFVSVPGRSFQGKVKEVIPALAEGELNANRNMVSFAQQLPAGQVPVIIQLDQNISQLNLPLGVDSVVAVYGAHEGFWSHVAIIRKILLRMMAWSYFLRFH</sequence>
<proteinExistence type="predicted"/>
<evidence type="ECO:0000313" key="2">
    <source>
        <dbReference type="EMBL" id="SFV53043.1"/>
    </source>
</evidence>
<feature type="domain" description="Multidrug resistance protein MdtA-like barrel-sandwich hybrid" evidence="1">
    <location>
        <begin position="27"/>
        <end position="141"/>
    </location>
</feature>
<dbReference type="SUPFAM" id="SSF111369">
    <property type="entry name" value="HlyD-like secretion proteins"/>
    <property type="match status" value="1"/>
</dbReference>
<dbReference type="PANTHER" id="PTHR30367:SF12">
    <property type="entry name" value="P-HYDROXYBENZOIC ACID EFFLUX PUMP SUBUNIT AAEA"/>
    <property type="match status" value="1"/>
</dbReference>
<dbReference type="Gene3D" id="2.40.50.100">
    <property type="match status" value="1"/>
</dbReference>
<evidence type="ECO:0000259" key="1">
    <source>
        <dbReference type="Pfam" id="PF25917"/>
    </source>
</evidence>
<reference evidence="2" key="1">
    <citation type="submission" date="2016-10" db="EMBL/GenBank/DDBJ databases">
        <authorList>
            <person name="de Groot N.N."/>
        </authorList>
    </citation>
    <scope>NUCLEOTIDE SEQUENCE</scope>
</reference>
<dbReference type="EMBL" id="FPHC01000028">
    <property type="protein sequence ID" value="SFV53043.1"/>
    <property type="molecule type" value="Genomic_DNA"/>
</dbReference>
<name>A0A1W1BHQ9_9ZZZZ</name>
<protein>
    <submittedName>
        <fullName evidence="2">Multidrug resistance efflux pump</fullName>
    </submittedName>
</protein>